<evidence type="ECO:0000313" key="2">
    <source>
        <dbReference type="Proteomes" id="UP000054477"/>
    </source>
</evidence>
<keyword evidence="2" id="KW-1185">Reference proteome</keyword>
<protein>
    <submittedName>
        <fullName evidence="1">Uncharacterized protein</fullName>
    </submittedName>
</protein>
<name>A0A0C9WK58_9AGAR</name>
<gene>
    <name evidence="1" type="ORF">K443DRAFT_313605</name>
</gene>
<organism evidence="1 2">
    <name type="scientific">Laccaria amethystina LaAM-08-1</name>
    <dbReference type="NCBI Taxonomy" id="1095629"/>
    <lineage>
        <taxon>Eukaryota</taxon>
        <taxon>Fungi</taxon>
        <taxon>Dikarya</taxon>
        <taxon>Basidiomycota</taxon>
        <taxon>Agaricomycotina</taxon>
        <taxon>Agaricomycetes</taxon>
        <taxon>Agaricomycetidae</taxon>
        <taxon>Agaricales</taxon>
        <taxon>Agaricineae</taxon>
        <taxon>Hydnangiaceae</taxon>
        <taxon>Laccaria</taxon>
    </lineage>
</organism>
<dbReference type="HOGENOM" id="CLU_2237020_0_0_1"/>
<dbReference type="Proteomes" id="UP000054477">
    <property type="component" value="Unassembled WGS sequence"/>
</dbReference>
<accession>A0A0C9WK58</accession>
<dbReference type="AlphaFoldDB" id="A0A0C9WK58"/>
<sequence length="105" mass="11785">MDRGAWDLLFACVESIRRTTPLYAVSRLLMSSPTWTSILVPDLCMQENQNPRRLSNFYYGLPFLPLGVVVAYKHHPTSRLISSPNLPVSTIFDNSLSESSLLGNV</sequence>
<reference evidence="2" key="2">
    <citation type="submission" date="2015-01" db="EMBL/GenBank/DDBJ databases">
        <title>Evolutionary Origins and Diversification of the Mycorrhizal Mutualists.</title>
        <authorList>
            <consortium name="DOE Joint Genome Institute"/>
            <consortium name="Mycorrhizal Genomics Consortium"/>
            <person name="Kohler A."/>
            <person name="Kuo A."/>
            <person name="Nagy L.G."/>
            <person name="Floudas D."/>
            <person name="Copeland A."/>
            <person name="Barry K.W."/>
            <person name="Cichocki N."/>
            <person name="Veneault-Fourrey C."/>
            <person name="LaButti K."/>
            <person name="Lindquist E.A."/>
            <person name="Lipzen A."/>
            <person name="Lundell T."/>
            <person name="Morin E."/>
            <person name="Murat C."/>
            <person name="Riley R."/>
            <person name="Ohm R."/>
            <person name="Sun H."/>
            <person name="Tunlid A."/>
            <person name="Henrissat B."/>
            <person name="Grigoriev I.V."/>
            <person name="Hibbett D.S."/>
            <person name="Martin F."/>
        </authorList>
    </citation>
    <scope>NUCLEOTIDE SEQUENCE [LARGE SCALE GENOMIC DNA]</scope>
    <source>
        <strain evidence="2">LaAM-08-1</strain>
    </source>
</reference>
<dbReference type="EMBL" id="KN838740">
    <property type="protein sequence ID" value="KIJ95869.1"/>
    <property type="molecule type" value="Genomic_DNA"/>
</dbReference>
<proteinExistence type="predicted"/>
<reference evidence="1 2" key="1">
    <citation type="submission" date="2014-04" db="EMBL/GenBank/DDBJ databases">
        <authorList>
            <consortium name="DOE Joint Genome Institute"/>
            <person name="Kuo A."/>
            <person name="Kohler A."/>
            <person name="Nagy L.G."/>
            <person name="Floudas D."/>
            <person name="Copeland A."/>
            <person name="Barry K.W."/>
            <person name="Cichocki N."/>
            <person name="Veneault-Fourrey C."/>
            <person name="LaButti K."/>
            <person name="Lindquist E.A."/>
            <person name="Lipzen A."/>
            <person name="Lundell T."/>
            <person name="Morin E."/>
            <person name="Murat C."/>
            <person name="Sun H."/>
            <person name="Tunlid A."/>
            <person name="Henrissat B."/>
            <person name="Grigoriev I.V."/>
            <person name="Hibbett D.S."/>
            <person name="Martin F."/>
            <person name="Nordberg H.P."/>
            <person name="Cantor M.N."/>
            <person name="Hua S.X."/>
        </authorList>
    </citation>
    <scope>NUCLEOTIDE SEQUENCE [LARGE SCALE GENOMIC DNA]</scope>
    <source>
        <strain evidence="1 2">LaAM-08-1</strain>
    </source>
</reference>
<evidence type="ECO:0000313" key="1">
    <source>
        <dbReference type="EMBL" id="KIJ95869.1"/>
    </source>
</evidence>